<dbReference type="EMBL" id="BIMR01000138">
    <property type="protein sequence ID" value="GCE76841.1"/>
    <property type="molecule type" value="Genomic_DNA"/>
</dbReference>
<accession>A0A402DRU9</accession>
<evidence type="ECO:0000313" key="2">
    <source>
        <dbReference type="Proteomes" id="UP000289954"/>
    </source>
</evidence>
<proteinExistence type="predicted"/>
<dbReference type="InterPro" id="IPR012467">
    <property type="entry name" value="DUF1684"/>
</dbReference>
<dbReference type="PANTHER" id="PTHR41913:SF1">
    <property type="entry name" value="DUF1684 DOMAIN-CONTAINING PROTEIN"/>
    <property type="match status" value="1"/>
</dbReference>
<protein>
    <recommendedName>
        <fullName evidence="3">DUF1684 domain-containing protein</fullName>
    </recommendedName>
</protein>
<dbReference type="Pfam" id="PF07920">
    <property type="entry name" value="DUF1684"/>
    <property type="match status" value="1"/>
</dbReference>
<dbReference type="Proteomes" id="UP000289954">
    <property type="component" value="Unassembled WGS sequence"/>
</dbReference>
<organism evidence="1 2">
    <name type="scientific">Cellulomonas biazotea</name>
    <dbReference type="NCBI Taxonomy" id="1709"/>
    <lineage>
        <taxon>Bacteria</taxon>
        <taxon>Bacillati</taxon>
        <taxon>Actinomycetota</taxon>
        <taxon>Actinomycetes</taxon>
        <taxon>Micrococcales</taxon>
        <taxon>Cellulomonadaceae</taxon>
        <taxon>Cellulomonas</taxon>
    </lineage>
</organism>
<evidence type="ECO:0000313" key="1">
    <source>
        <dbReference type="EMBL" id="GCE76841.1"/>
    </source>
</evidence>
<dbReference type="RefSeq" id="WP_246013249.1">
    <property type="nucleotide sequence ID" value="NZ_BIMR01000138.1"/>
</dbReference>
<dbReference type="AlphaFoldDB" id="A0A402DRU9"/>
<name>A0A402DRU9_9CELL</name>
<sequence length="218" mass="23499">MPHRPLTPTARAADVLAVADWRRRVAQTYADVRRIAHEDPESAHAVWVQRRDELFAEHPASPLDGATRAAFAGLDVARYDPAFRFEVEIRPGESQRLDITTGTDGVVPFERIGTVDLPDVGTLAVWALRSYAGGLFLPVRDATSGQPGGSFGGGRYVLDTVKGADLGTSHGLLVVDLNFAYNPSCAYDPDWACPLATRANTVPVPLPVGELVFPLPEA</sequence>
<comment type="caution">
    <text evidence="1">The sequence shown here is derived from an EMBL/GenBank/DDBJ whole genome shotgun (WGS) entry which is preliminary data.</text>
</comment>
<keyword evidence="2" id="KW-1185">Reference proteome</keyword>
<evidence type="ECO:0008006" key="3">
    <source>
        <dbReference type="Google" id="ProtNLM"/>
    </source>
</evidence>
<dbReference type="PANTHER" id="PTHR41913">
    <property type="entry name" value="DUF1684 DOMAIN-CONTAINING PROTEIN"/>
    <property type="match status" value="1"/>
</dbReference>
<gene>
    <name evidence="1" type="ORF">CBZ_18970</name>
</gene>
<reference evidence="1 2" key="1">
    <citation type="submission" date="2019-01" db="EMBL/GenBank/DDBJ databases">
        <title>Draft genome sequence of Cellulomonas takizawaensis strain TKZ-21.</title>
        <authorList>
            <person name="Yamamura H."/>
            <person name="Hayashi T."/>
            <person name="Hamada M."/>
            <person name="Serisawa Y."/>
            <person name="Matsuyama K."/>
            <person name="Nakagawa Y."/>
            <person name="Otoguro M."/>
            <person name="Yanagida F."/>
            <person name="Hayakawa M."/>
        </authorList>
    </citation>
    <scope>NUCLEOTIDE SEQUENCE [LARGE SCALE GENOMIC DNA]</scope>
    <source>
        <strain evidence="1 2">NBRC12680</strain>
    </source>
</reference>